<name>V7INI7_SALET</name>
<accession>V7INI7</accession>
<sequence length="126" mass="14453">MVYRRRFEVADAFILLGIVMAMVSLGFILINKLFCFISAGCLLSLCASMASFQLWDASYWGRWGKVCPGLEDVIISCDNYHFLYDLGWELYGIAFLFFTALMLTCAVIILINMIMALERYCAGWRR</sequence>
<dbReference type="AlphaFoldDB" id="V7INI7"/>
<dbReference type="Proteomes" id="UP000018534">
    <property type="component" value="Unassembled WGS sequence"/>
</dbReference>
<protein>
    <submittedName>
        <fullName evidence="2">Uncharacterized protein</fullName>
    </submittedName>
</protein>
<dbReference type="HOGENOM" id="CLU_2092988_0_0_6"/>
<evidence type="ECO:0000256" key="1">
    <source>
        <dbReference type="SAM" id="Phobius"/>
    </source>
</evidence>
<dbReference type="PATRIC" id="fig|1192560.4.peg.3314"/>
<keyword evidence="1" id="KW-0472">Membrane</keyword>
<reference evidence="2 3" key="1">
    <citation type="journal article" date="2014" name="Genome Announc.">
        <title>Whole-Genome Sequencing of Salmonella enterica subsp. enterica Serovar Cubana Strains Isolated from Agricultural Sources.</title>
        <authorList>
            <person name="Benahmed F.H."/>
            <person name="Gopinath G.R."/>
            <person name="Wang H."/>
            <person name="Jean-Gilles Beaubrun J."/>
            <person name="Grim C."/>
            <person name="Cheng C.M."/>
            <person name="McClelland M."/>
            <person name="Ayers S."/>
            <person name="Abbott J."/>
            <person name="Desai P."/>
            <person name="Frye J.G."/>
            <person name="Weinstock G."/>
            <person name="Hammack T.S."/>
            <person name="Hanes D.E."/>
            <person name="Rasmussen M.A."/>
            <person name="Davidson M.K."/>
        </authorList>
    </citation>
    <scope>NUCLEOTIDE SEQUENCE [LARGE SCALE GENOMIC DNA]</scope>
    <source>
        <strain evidence="2">76814</strain>
    </source>
</reference>
<proteinExistence type="predicted"/>
<evidence type="ECO:0000313" key="2">
    <source>
        <dbReference type="EMBL" id="ETA86457.1"/>
    </source>
</evidence>
<dbReference type="EMBL" id="AZGR01000075">
    <property type="protein sequence ID" value="ETA86457.1"/>
    <property type="molecule type" value="Genomic_DNA"/>
</dbReference>
<feature type="transmembrane region" description="Helical" evidence="1">
    <location>
        <begin position="90"/>
        <end position="117"/>
    </location>
</feature>
<evidence type="ECO:0000313" key="3">
    <source>
        <dbReference type="Proteomes" id="UP000018534"/>
    </source>
</evidence>
<feature type="transmembrane region" description="Helical" evidence="1">
    <location>
        <begin position="12"/>
        <end position="30"/>
    </location>
</feature>
<gene>
    <name evidence="2" type="ORF">A628_03534</name>
</gene>
<keyword evidence="1" id="KW-0812">Transmembrane</keyword>
<comment type="caution">
    <text evidence="2">The sequence shown here is derived from an EMBL/GenBank/DDBJ whole genome shotgun (WGS) entry which is preliminary data.</text>
</comment>
<keyword evidence="1" id="KW-1133">Transmembrane helix</keyword>
<organism evidence="2 3">
    <name type="scientific">Salmonella enterica subsp. enterica serovar Cubana str. 76814</name>
    <dbReference type="NCBI Taxonomy" id="1192560"/>
    <lineage>
        <taxon>Bacteria</taxon>
        <taxon>Pseudomonadati</taxon>
        <taxon>Pseudomonadota</taxon>
        <taxon>Gammaproteobacteria</taxon>
        <taxon>Enterobacterales</taxon>
        <taxon>Enterobacteriaceae</taxon>
        <taxon>Salmonella</taxon>
    </lineage>
</organism>